<dbReference type="InterPro" id="IPR055199">
    <property type="entry name" value="Hda_lid"/>
</dbReference>
<dbReference type="SUPFAM" id="SSF52540">
    <property type="entry name" value="P-loop containing nucleoside triphosphate hydrolases"/>
    <property type="match status" value="1"/>
</dbReference>
<dbReference type="PANTHER" id="PTHR30050">
    <property type="entry name" value="CHROMOSOMAL REPLICATION INITIATOR PROTEIN DNAA"/>
    <property type="match status" value="1"/>
</dbReference>
<dbReference type="Proteomes" id="UP000262917">
    <property type="component" value="Unassembled WGS sequence"/>
</dbReference>
<comment type="caution">
    <text evidence="4">The sequence shown here is derived from an EMBL/GenBank/DDBJ whole genome shotgun (WGS) entry which is preliminary data.</text>
</comment>
<dbReference type="GO" id="GO:0032297">
    <property type="term" value="P:negative regulation of DNA-templated DNA replication initiation"/>
    <property type="evidence" value="ECO:0007669"/>
    <property type="project" value="InterPro"/>
</dbReference>
<dbReference type="PANTHER" id="PTHR30050:SF5">
    <property type="entry name" value="DNAA REGULATORY INACTIVATOR HDA"/>
    <property type="match status" value="1"/>
</dbReference>
<dbReference type="NCBIfam" id="TIGR03420">
    <property type="entry name" value="DnaA_homol_Hda"/>
    <property type="match status" value="1"/>
</dbReference>
<dbReference type="GO" id="GO:0005524">
    <property type="term" value="F:ATP binding"/>
    <property type="evidence" value="ECO:0007669"/>
    <property type="project" value="InterPro"/>
</dbReference>
<protein>
    <submittedName>
        <fullName evidence="4">DnaA regulatory inactivator Hda</fullName>
    </submittedName>
</protein>
<dbReference type="AlphaFoldDB" id="A0A372DSM2"/>
<feature type="region of interest" description="Disordered" evidence="1">
    <location>
        <begin position="170"/>
        <end position="307"/>
    </location>
</feature>
<evidence type="ECO:0000313" key="4">
    <source>
        <dbReference type="EMBL" id="RFP62568.1"/>
    </source>
</evidence>
<keyword evidence="5" id="KW-1185">Reference proteome</keyword>
<evidence type="ECO:0000313" key="5">
    <source>
        <dbReference type="Proteomes" id="UP000262917"/>
    </source>
</evidence>
<dbReference type="OrthoDB" id="9784878at2"/>
<feature type="compositionally biased region" description="Low complexity" evidence="1">
    <location>
        <begin position="103"/>
        <end position="125"/>
    </location>
</feature>
<dbReference type="Pfam" id="PF22688">
    <property type="entry name" value="Hda_lid"/>
    <property type="match status" value="1"/>
</dbReference>
<feature type="domain" description="IstB-like ATP-binding" evidence="2">
    <location>
        <begin position="396"/>
        <end position="448"/>
    </location>
</feature>
<dbReference type="Gene3D" id="3.40.50.300">
    <property type="entry name" value="P-loop containing nucleotide triphosphate hydrolases"/>
    <property type="match status" value="1"/>
</dbReference>
<evidence type="ECO:0000256" key="1">
    <source>
        <dbReference type="SAM" id="MobiDB-lite"/>
    </source>
</evidence>
<feature type="compositionally biased region" description="Low complexity" evidence="1">
    <location>
        <begin position="200"/>
        <end position="217"/>
    </location>
</feature>
<organism evidence="4 5">
    <name type="scientific">Cognatiluteimonas weifangensis</name>
    <dbReference type="NCBI Taxonomy" id="2303539"/>
    <lineage>
        <taxon>Bacteria</taxon>
        <taxon>Pseudomonadati</taxon>
        <taxon>Pseudomonadota</taxon>
        <taxon>Gammaproteobacteria</taxon>
        <taxon>Lysobacterales</taxon>
        <taxon>Lysobacteraceae</taxon>
        <taxon>Cognatiluteimonas</taxon>
    </lineage>
</organism>
<dbReference type="GO" id="GO:0006270">
    <property type="term" value="P:DNA replication initiation"/>
    <property type="evidence" value="ECO:0007669"/>
    <property type="project" value="TreeGrafter"/>
</dbReference>
<dbReference type="Pfam" id="PF01695">
    <property type="entry name" value="IstB_IS21"/>
    <property type="match status" value="1"/>
</dbReference>
<name>A0A372DSM2_9GAMM</name>
<dbReference type="InterPro" id="IPR002611">
    <property type="entry name" value="IstB_ATP-bd"/>
</dbReference>
<feature type="region of interest" description="Disordered" evidence="1">
    <location>
        <begin position="343"/>
        <end position="375"/>
    </location>
</feature>
<dbReference type="Gene3D" id="1.10.8.60">
    <property type="match status" value="1"/>
</dbReference>
<evidence type="ECO:0000259" key="3">
    <source>
        <dbReference type="Pfam" id="PF22688"/>
    </source>
</evidence>
<evidence type="ECO:0000259" key="2">
    <source>
        <dbReference type="Pfam" id="PF01695"/>
    </source>
</evidence>
<feature type="region of interest" description="Disordered" evidence="1">
    <location>
        <begin position="100"/>
        <end position="127"/>
    </location>
</feature>
<dbReference type="EMBL" id="QVPD01000001">
    <property type="protein sequence ID" value="RFP62568.1"/>
    <property type="molecule type" value="Genomic_DNA"/>
</dbReference>
<reference evidence="4 5" key="1">
    <citation type="submission" date="2018-08" db="EMBL/GenBank/DDBJ databases">
        <title>Lysobacter weifangensis sp. nov., a new member of the family 'Xanthomonadaceae', isolated from soil in a farmland.</title>
        <authorList>
            <person name="Zhao H."/>
        </authorList>
    </citation>
    <scope>NUCLEOTIDE SEQUENCE [LARGE SCALE GENOMIC DNA]</scope>
    <source>
        <strain evidence="4 5">WF-2</strain>
    </source>
</reference>
<feature type="domain" description="Hda lid" evidence="3">
    <location>
        <begin position="536"/>
        <end position="600"/>
    </location>
</feature>
<proteinExistence type="predicted"/>
<dbReference type="InterPro" id="IPR027417">
    <property type="entry name" value="P-loop_NTPase"/>
</dbReference>
<dbReference type="InterPro" id="IPR017788">
    <property type="entry name" value="Hda"/>
</dbReference>
<sequence length="604" mass="62022">MGPAGAGRGLGRVAAGAGADAVRAGRAAGLARRSAGGPARARRACAQYRGDRRVHGDGGDRAAGPAAAAAVAAAADRHPGGVVAELSRLVHRHRAAVGRGAHRAAAGRLAGSGTADRTGAHALAAGRRRRGDGFRLPLALGLRAAGLGGQRGAAAGADVLLPARLGPVRGPGRGAGAARPRKHGGAAGARIQRGARRLPARAAAGDADPGRALRPRAVGGGAGPGDPDRHHRRAADLRALSRAGDGGGARQHRRAGAVRRLAAPGRGGRGVRHRPGDRELLADPQAGRRPHRPASGGGDLRGAGRRHPVRFPRHAAGAAGGGDRQRAAALCARALYPEPAVCRRAPGDPARRLRRARRQRREPGRRVSAPGPDAARQLPLALRYPPDQRLQTFVAAPAGALAQLRTLAQAPGADGLFLCGPAGVGKTHLALAACAAAEAAGRRAAYLPLQAAAGRLPLALDALEGSDVIALDGLDAIAGSRDDEIALFGFHNRARAAGRALLYTARVAPDALPLALPDLRSRLAQCARIALAPLDDAGRRTVLRERAQRRGLVLEEAALEWLLRRVGRDLAGLTGLLDRLDRASLAAQRRVTVPFLRRILAPGH</sequence>
<gene>
    <name evidence="4" type="ORF">D0Y53_00955</name>
</gene>
<accession>A0A372DSM2</accession>